<sequence length="99" mass="11327">MKNFEDVRKDLARENPELFISLEIVGKRIAARDRKELSQRELSRLSNVPQKTISRMESGKDIPKLVTLLKLAHVLELELSLIDKHGEDEQAASMSSFTH</sequence>
<proteinExistence type="predicted"/>
<accession>A0A511ZI25</accession>
<dbReference type="SUPFAM" id="SSF47413">
    <property type="entry name" value="lambda repressor-like DNA-binding domains"/>
    <property type="match status" value="1"/>
</dbReference>
<protein>
    <recommendedName>
        <fullName evidence="1">HTH cro/C1-type domain-containing protein</fullName>
    </recommendedName>
</protein>
<dbReference type="CDD" id="cd00093">
    <property type="entry name" value="HTH_XRE"/>
    <property type="match status" value="1"/>
</dbReference>
<comment type="caution">
    <text evidence="2">The sequence shown here is derived from an EMBL/GenBank/DDBJ whole genome shotgun (WGS) entry which is preliminary data.</text>
</comment>
<dbReference type="Pfam" id="PF01381">
    <property type="entry name" value="HTH_3"/>
    <property type="match status" value="1"/>
</dbReference>
<dbReference type="GO" id="GO:0003677">
    <property type="term" value="F:DNA binding"/>
    <property type="evidence" value="ECO:0007669"/>
    <property type="project" value="InterPro"/>
</dbReference>
<organism evidence="2 3">
    <name type="scientific">Oceanobacillus sojae</name>
    <dbReference type="NCBI Taxonomy" id="582851"/>
    <lineage>
        <taxon>Bacteria</taxon>
        <taxon>Bacillati</taxon>
        <taxon>Bacillota</taxon>
        <taxon>Bacilli</taxon>
        <taxon>Bacillales</taxon>
        <taxon>Bacillaceae</taxon>
        <taxon>Oceanobacillus</taxon>
    </lineage>
</organism>
<dbReference type="PROSITE" id="PS50943">
    <property type="entry name" value="HTH_CROC1"/>
    <property type="match status" value="1"/>
</dbReference>
<reference evidence="2 3" key="1">
    <citation type="submission" date="2019-07" db="EMBL/GenBank/DDBJ databases">
        <title>Whole genome shotgun sequence of Oceanobacillus sojae NBRC 105379.</title>
        <authorList>
            <person name="Hosoyama A."/>
            <person name="Uohara A."/>
            <person name="Ohji S."/>
            <person name="Ichikawa N."/>
        </authorList>
    </citation>
    <scope>NUCLEOTIDE SEQUENCE [LARGE SCALE GENOMIC DNA]</scope>
    <source>
        <strain evidence="2 3">NBRC 105379</strain>
    </source>
</reference>
<keyword evidence="3" id="KW-1185">Reference proteome</keyword>
<feature type="domain" description="HTH cro/C1-type" evidence="1">
    <location>
        <begin position="30"/>
        <end position="82"/>
    </location>
</feature>
<dbReference type="Proteomes" id="UP000321558">
    <property type="component" value="Unassembled WGS sequence"/>
</dbReference>
<gene>
    <name evidence="2" type="ORF">OSO01_18370</name>
</gene>
<dbReference type="STRING" id="582851.GCA_900162665_00964"/>
<dbReference type="Gene3D" id="1.10.260.40">
    <property type="entry name" value="lambda repressor-like DNA-binding domains"/>
    <property type="match status" value="1"/>
</dbReference>
<dbReference type="RefSeq" id="WP_246145104.1">
    <property type="nucleotide sequence ID" value="NZ_BJYM01000006.1"/>
</dbReference>
<dbReference type="InterPro" id="IPR010982">
    <property type="entry name" value="Lambda_DNA-bd_dom_sf"/>
</dbReference>
<evidence type="ECO:0000313" key="3">
    <source>
        <dbReference type="Proteomes" id="UP000321558"/>
    </source>
</evidence>
<dbReference type="InterPro" id="IPR001387">
    <property type="entry name" value="Cro/C1-type_HTH"/>
</dbReference>
<dbReference type="EMBL" id="BJYM01000006">
    <property type="protein sequence ID" value="GEN87098.1"/>
    <property type="molecule type" value="Genomic_DNA"/>
</dbReference>
<dbReference type="SMART" id="SM00530">
    <property type="entry name" value="HTH_XRE"/>
    <property type="match status" value="1"/>
</dbReference>
<evidence type="ECO:0000259" key="1">
    <source>
        <dbReference type="PROSITE" id="PS50943"/>
    </source>
</evidence>
<evidence type="ECO:0000313" key="2">
    <source>
        <dbReference type="EMBL" id="GEN87098.1"/>
    </source>
</evidence>
<name>A0A511ZI25_9BACI</name>
<dbReference type="AlphaFoldDB" id="A0A511ZI25"/>